<evidence type="ECO:0000313" key="1">
    <source>
        <dbReference type="EMBL" id="TMM31539.1"/>
    </source>
</evidence>
<reference evidence="1 2" key="1">
    <citation type="submission" date="2019-05" db="EMBL/GenBank/DDBJ databases">
        <title>Polaribacter aestuariivivens sp. nov., isolated from a tidal flat.</title>
        <authorList>
            <person name="Yoon J.-H."/>
        </authorList>
    </citation>
    <scope>NUCLEOTIDE SEQUENCE [LARGE SCALE GENOMIC DNA]</scope>
    <source>
        <strain evidence="1 2">DBTF-3</strain>
    </source>
</reference>
<protein>
    <submittedName>
        <fullName evidence="1">Uncharacterized protein</fullName>
    </submittedName>
</protein>
<gene>
    <name evidence="1" type="ORF">FDT66_04940</name>
</gene>
<accession>A0A5S3NCS9</accession>
<dbReference type="Proteomes" id="UP000307140">
    <property type="component" value="Unassembled WGS sequence"/>
</dbReference>
<proteinExistence type="predicted"/>
<organism evidence="1 2">
    <name type="scientific">Polaribacter aestuariivivens</name>
    <dbReference type="NCBI Taxonomy" id="2304626"/>
    <lineage>
        <taxon>Bacteria</taxon>
        <taxon>Pseudomonadati</taxon>
        <taxon>Bacteroidota</taxon>
        <taxon>Flavobacteriia</taxon>
        <taxon>Flavobacteriales</taxon>
        <taxon>Flavobacteriaceae</taxon>
    </lineage>
</organism>
<keyword evidence="2" id="KW-1185">Reference proteome</keyword>
<comment type="caution">
    <text evidence="1">The sequence shown here is derived from an EMBL/GenBank/DDBJ whole genome shotgun (WGS) entry which is preliminary data.</text>
</comment>
<dbReference type="InterPro" id="IPR031709">
    <property type="entry name" value="PutAbiC"/>
</dbReference>
<dbReference type="Pfam" id="PF16872">
    <property type="entry name" value="putAbiC"/>
    <property type="match status" value="1"/>
</dbReference>
<dbReference type="AlphaFoldDB" id="A0A5S3NCS9"/>
<dbReference type="OrthoDB" id="6678638at2"/>
<sequence>MYKVIRYKNKKQYASFLRSQLSSYEQILIFYNCLHENGKQKFKPLIEEFHLFKNIDESLLFNKLHKKAYKISAFEKE</sequence>
<evidence type="ECO:0000313" key="2">
    <source>
        <dbReference type="Proteomes" id="UP000307140"/>
    </source>
</evidence>
<dbReference type="EMBL" id="VANR01000002">
    <property type="protein sequence ID" value="TMM31539.1"/>
    <property type="molecule type" value="Genomic_DNA"/>
</dbReference>
<name>A0A5S3NCS9_9FLAO</name>